<dbReference type="Proteomes" id="UP000314294">
    <property type="component" value="Unassembled WGS sequence"/>
</dbReference>
<accession>A0A4Z2FEP0</accession>
<feature type="compositionally biased region" description="Basic and acidic residues" evidence="1">
    <location>
        <begin position="29"/>
        <end position="41"/>
    </location>
</feature>
<dbReference type="AlphaFoldDB" id="A0A4Z2FEP0"/>
<evidence type="ECO:0000313" key="2">
    <source>
        <dbReference type="EMBL" id="TNN39243.1"/>
    </source>
</evidence>
<sequence>MTAALSVSVRGGRSSRLTLHGKAGLPAGRPEDRPPVQEVGRHQRRLAGRVRPDQHQDEALLQVRLQGAGHRLGAEPLVAEVQVERQRGAHLPRERLRLLEVLQEGLASEHLDVQLPPGPVHVGLRG</sequence>
<keyword evidence="3" id="KW-1185">Reference proteome</keyword>
<evidence type="ECO:0000313" key="3">
    <source>
        <dbReference type="Proteomes" id="UP000314294"/>
    </source>
</evidence>
<dbReference type="EMBL" id="SRLO01001296">
    <property type="protein sequence ID" value="TNN39243.1"/>
    <property type="molecule type" value="Genomic_DNA"/>
</dbReference>
<feature type="compositionally biased region" description="Low complexity" evidence="1">
    <location>
        <begin position="1"/>
        <end position="16"/>
    </location>
</feature>
<evidence type="ECO:0000256" key="1">
    <source>
        <dbReference type="SAM" id="MobiDB-lite"/>
    </source>
</evidence>
<comment type="caution">
    <text evidence="2">The sequence shown here is derived from an EMBL/GenBank/DDBJ whole genome shotgun (WGS) entry which is preliminary data.</text>
</comment>
<organism evidence="2 3">
    <name type="scientific">Liparis tanakae</name>
    <name type="common">Tanaka's snailfish</name>
    <dbReference type="NCBI Taxonomy" id="230148"/>
    <lineage>
        <taxon>Eukaryota</taxon>
        <taxon>Metazoa</taxon>
        <taxon>Chordata</taxon>
        <taxon>Craniata</taxon>
        <taxon>Vertebrata</taxon>
        <taxon>Euteleostomi</taxon>
        <taxon>Actinopterygii</taxon>
        <taxon>Neopterygii</taxon>
        <taxon>Teleostei</taxon>
        <taxon>Neoteleostei</taxon>
        <taxon>Acanthomorphata</taxon>
        <taxon>Eupercaria</taxon>
        <taxon>Perciformes</taxon>
        <taxon>Cottioidei</taxon>
        <taxon>Cottales</taxon>
        <taxon>Liparidae</taxon>
        <taxon>Liparis</taxon>
    </lineage>
</organism>
<protein>
    <submittedName>
        <fullName evidence="2">Uncharacterized protein</fullName>
    </submittedName>
</protein>
<name>A0A4Z2FEP0_9TELE</name>
<feature type="region of interest" description="Disordered" evidence="1">
    <location>
        <begin position="1"/>
        <end position="55"/>
    </location>
</feature>
<proteinExistence type="predicted"/>
<reference evidence="2 3" key="1">
    <citation type="submission" date="2019-03" db="EMBL/GenBank/DDBJ databases">
        <title>First draft genome of Liparis tanakae, snailfish: a comprehensive survey of snailfish specific genes.</title>
        <authorList>
            <person name="Kim W."/>
            <person name="Song I."/>
            <person name="Jeong J.-H."/>
            <person name="Kim D."/>
            <person name="Kim S."/>
            <person name="Ryu S."/>
            <person name="Song J.Y."/>
            <person name="Lee S.K."/>
        </authorList>
    </citation>
    <scope>NUCLEOTIDE SEQUENCE [LARGE SCALE GENOMIC DNA]</scope>
    <source>
        <tissue evidence="2">Muscle</tissue>
    </source>
</reference>
<gene>
    <name evidence="2" type="ORF">EYF80_050577</name>
</gene>